<reference evidence="3" key="1">
    <citation type="submission" date="2025-08" db="UniProtKB">
        <authorList>
            <consortium name="RefSeq"/>
        </authorList>
    </citation>
    <scope>IDENTIFICATION</scope>
</reference>
<dbReference type="GO" id="GO:0005886">
    <property type="term" value="C:plasma membrane"/>
    <property type="evidence" value="ECO:0007669"/>
    <property type="project" value="InterPro"/>
</dbReference>
<feature type="region of interest" description="Disordered" evidence="1">
    <location>
        <begin position="25"/>
        <end position="71"/>
    </location>
</feature>
<feature type="compositionally biased region" description="Basic residues" evidence="1">
    <location>
        <begin position="792"/>
        <end position="807"/>
    </location>
</feature>
<feature type="region of interest" description="Disordered" evidence="1">
    <location>
        <begin position="701"/>
        <end position="882"/>
    </location>
</feature>
<feature type="region of interest" description="Disordered" evidence="1">
    <location>
        <begin position="989"/>
        <end position="1048"/>
    </location>
</feature>
<dbReference type="RefSeq" id="XP_013883846.1">
    <property type="nucleotide sequence ID" value="XM_014028392.1"/>
</dbReference>
<feature type="region of interest" description="Disordered" evidence="1">
    <location>
        <begin position="1064"/>
        <end position="1122"/>
    </location>
</feature>
<dbReference type="GO" id="GO:0072659">
    <property type="term" value="P:protein localization to plasma membrane"/>
    <property type="evidence" value="ECO:0007669"/>
    <property type="project" value="TreeGrafter"/>
</dbReference>
<dbReference type="Proteomes" id="UP000192220">
    <property type="component" value="Unplaced"/>
</dbReference>
<feature type="compositionally biased region" description="Acidic residues" evidence="1">
    <location>
        <begin position="990"/>
        <end position="1003"/>
    </location>
</feature>
<dbReference type="STRING" id="52670.A0A2I4CV32"/>
<dbReference type="FunFam" id="2.30.30.40:FF:000307">
    <property type="entry name" value="Predicted protein"/>
    <property type="match status" value="1"/>
</dbReference>
<feature type="compositionally biased region" description="Low complexity" evidence="1">
    <location>
        <begin position="739"/>
        <end position="753"/>
    </location>
</feature>
<feature type="compositionally biased region" description="Polar residues" evidence="1">
    <location>
        <begin position="439"/>
        <end position="462"/>
    </location>
</feature>
<dbReference type="GO" id="GO:0007229">
    <property type="term" value="P:integrin-mediated signaling pathway"/>
    <property type="evidence" value="ECO:0007669"/>
    <property type="project" value="InterPro"/>
</dbReference>
<feature type="region of interest" description="Disordered" evidence="1">
    <location>
        <begin position="543"/>
        <end position="630"/>
    </location>
</feature>
<sequence length="1122" mass="121225">MDQQEDSMDFKTVRAMFEEKEYLLRQHKARPVVPDKPKAISTPQSPSHLPPQSPSHLSPQSPSYLPSGARPSLLTSMTQALEAKALNAPRVVFKDEKDAKKPLIQTNVKGKEKSNGNGKEGKSKTGKERNKPDEKQEDSSDQKDKKLLSFLTKKEETAELVPAPPPPKVQKKKGFPVFRKSTKHDSAIIIDSLTLGESGPAPFIPVSSETDNIPEESVCSVPKSNPSAGLTPPSHTPTPPDLSTPPAILLEVPVLKAPARQKQPSPDTENPVLPDFNTIRQSDVILGPPSFVPSPPTAAAPIPPTIAAPTPPTIAAPIPPTIAAPTPPTAAAPTPPTTAAPTPPTAAAPTPPTIATPTPPTIAAPTPPTIAAPSRPSFAPPSPPKRVAPAGSASSNSAPPSHPNAAPQTPPSVAAPVTPNLVAPNLSATAVLDPVPSVSLTPLQKASPTSLLSDSPAQSPSVSPIPPARLTVSEASPPDLRVSGGYHAEDRLLTPDLDSTSKLERSISALTALERAEDMSTGKRTPPSDLRILNALEKARRKAASPLLNSNHYSITPPPEDHPLMERPSSPFLDLPPIDYEGEKPSSPKPAAVNGTDHRSAIRASLNQEGSDAAAELRLHPTPPPRQVQPEALSLYSSPVKPARAPSICLSQLDFIPPPPLFEEFAEDETADVPELEDLVSGANSPEVVAEWEHRNNKGVDAAAGLKPLEDRVSDPEYEDNVEEIPPPQTSLPAVHQAVQPTVQPDVQPVGQPDSLPVAKDPPPVDEPEGNSTALGCEDTENMYEDIATSVNKKKGKRNSDKKHKAAVKNPYVDSSQAAVQEKTKTGRFSKVEKKRKEDEKDEKEMKKKEKQRLEKERKEMKEKLEREKKEQKEREKKENEMKKTFKITGQEEVLYQAKVIVATKGRKHNLPCKSGDIVNIIRTDFCPKGKWLARDSSNNYGYIDVQHVELDIKEMLELGKKTARNTAVIDLKEVNAGSRASNIFQTETYTDDSEEWTCDEDETHSPAPDPAEPLISGAHSKTLSMPDMGDRGLPVNHRNSHSDVCDNSQTQARKEALQKLEIFLQTSKPENPSPSNPEPETSPVPEQEKDDCVPEESSEQEDFDPTAVILPPPVQYADFNV</sequence>
<name>A0A2I4CV32_AUSLI</name>
<feature type="compositionally biased region" description="Basic and acidic residues" evidence="1">
    <location>
        <begin position="822"/>
        <end position="882"/>
    </location>
</feature>
<dbReference type="InterPro" id="IPR043443">
    <property type="entry name" value="FYB1/2-like"/>
</dbReference>
<dbReference type="InterPro" id="IPR036028">
    <property type="entry name" value="SH3-like_dom_sf"/>
</dbReference>
<feature type="compositionally biased region" description="Basic and acidic residues" evidence="1">
    <location>
        <begin position="92"/>
        <end position="101"/>
    </location>
</feature>
<dbReference type="Gene3D" id="2.30.30.40">
    <property type="entry name" value="SH3 Domains"/>
    <property type="match status" value="1"/>
</dbReference>
<protein>
    <submittedName>
        <fullName evidence="3">Nascent polypeptide-associated complex subunit alpha, muscle-specific form</fullName>
    </submittedName>
</protein>
<keyword evidence="2" id="KW-1185">Reference proteome</keyword>
<gene>
    <name evidence="3" type="primary">LOC106532357</name>
</gene>
<dbReference type="AlphaFoldDB" id="A0A2I4CV32"/>
<dbReference type="OrthoDB" id="5986624at2759"/>
<dbReference type="GeneID" id="106532357"/>
<dbReference type="KEGG" id="alim:106532357"/>
<feature type="region of interest" description="Disordered" evidence="1">
    <location>
        <begin position="198"/>
        <end position="419"/>
    </location>
</feature>
<evidence type="ECO:0000313" key="2">
    <source>
        <dbReference type="Proteomes" id="UP000192220"/>
    </source>
</evidence>
<feature type="compositionally biased region" description="Low complexity" evidence="1">
    <location>
        <begin position="54"/>
        <end position="67"/>
    </location>
</feature>
<feature type="compositionally biased region" description="Pro residues" evidence="1">
    <location>
        <begin position="1072"/>
        <end position="1083"/>
    </location>
</feature>
<dbReference type="InParanoid" id="A0A2I4CV32"/>
<dbReference type="SUPFAM" id="SSF50044">
    <property type="entry name" value="SH3-domain"/>
    <property type="match status" value="1"/>
</dbReference>
<feature type="compositionally biased region" description="Acidic residues" evidence="1">
    <location>
        <begin position="1094"/>
        <end position="1105"/>
    </location>
</feature>
<feature type="compositionally biased region" description="Pro residues" evidence="1">
    <location>
        <begin position="234"/>
        <end position="243"/>
    </location>
</feature>
<proteinExistence type="predicted"/>
<feature type="compositionally biased region" description="Pro residues" evidence="1">
    <location>
        <begin position="290"/>
        <end position="370"/>
    </location>
</feature>
<evidence type="ECO:0000313" key="3">
    <source>
        <dbReference type="RefSeq" id="XP_013883846.1"/>
    </source>
</evidence>
<organism evidence="2 3">
    <name type="scientific">Austrofundulus limnaeus</name>
    <name type="common">Annual killifish</name>
    <dbReference type="NCBI Taxonomy" id="52670"/>
    <lineage>
        <taxon>Eukaryota</taxon>
        <taxon>Metazoa</taxon>
        <taxon>Chordata</taxon>
        <taxon>Craniata</taxon>
        <taxon>Vertebrata</taxon>
        <taxon>Euteleostomi</taxon>
        <taxon>Actinopterygii</taxon>
        <taxon>Neopterygii</taxon>
        <taxon>Teleostei</taxon>
        <taxon>Neoteleostei</taxon>
        <taxon>Acanthomorphata</taxon>
        <taxon>Ovalentaria</taxon>
        <taxon>Atherinomorphae</taxon>
        <taxon>Cyprinodontiformes</taxon>
        <taxon>Rivulidae</taxon>
        <taxon>Austrofundulus</taxon>
    </lineage>
</organism>
<dbReference type="PANTHER" id="PTHR16830">
    <property type="entry name" value="SH2 CONTAINING ADAPTOR PRAM-1 RELATED"/>
    <property type="match status" value="1"/>
</dbReference>
<feature type="compositionally biased region" description="Basic and acidic residues" evidence="1">
    <location>
        <begin position="109"/>
        <end position="157"/>
    </location>
</feature>
<dbReference type="PANTHER" id="PTHR16830:SF20">
    <property type="entry name" value="SI:CH211-188C16.1-RELATED"/>
    <property type="match status" value="1"/>
</dbReference>
<dbReference type="GO" id="GO:0050852">
    <property type="term" value="P:T cell receptor signaling pathway"/>
    <property type="evidence" value="ECO:0007669"/>
    <property type="project" value="TreeGrafter"/>
</dbReference>
<feature type="region of interest" description="Disordered" evidence="1">
    <location>
        <begin position="85"/>
        <end position="178"/>
    </location>
</feature>
<feature type="compositionally biased region" description="Basic and acidic residues" evidence="1">
    <location>
        <begin position="487"/>
        <end position="499"/>
    </location>
</feature>
<accession>A0A2I4CV32</accession>
<evidence type="ECO:0000256" key="1">
    <source>
        <dbReference type="SAM" id="MobiDB-lite"/>
    </source>
</evidence>
<feature type="region of interest" description="Disordered" evidence="1">
    <location>
        <begin position="439"/>
        <end position="499"/>
    </location>
</feature>
<feature type="compositionally biased region" description="Low complexity" evidence="1">
    <location>
        <begin position="388"/>
        <end position="407"/>
    </location>
</feature>